<proteinExistence type="predicted"/>
<evidence type="ECO:0000313" key="3">
    <source>
        <dbReference type="Proteomes" id="UP001516400"/>
    </source>
</evidence>
<gene>
    <name evidence="2" type="ORF">HHI36_011495</name>
</gene>
<comment type="caution">
    <text evidence="2">The sequence shown here is derived from an EMBL/GenBank/DDBJ whole genome shotgun (WGS) entry which is preliminary data.</text>
</comment>
<feature type="region of interest" description="Disordered" evidence="1">
    <location>
        <begin position="103"/>
        <end position="140"/>
    </location>
</feature>
<accession>A0ABD2MMB4</accession>
<dbReference type="AlphaFoldDB" id="A0ABD2MMB4"/>
<sequence>MYESEEHHKGNKRGKTRVQNKKPENPGNDQRRCGEKLASEAQKAANLRNTKELYNTTSLLANEQFRSNKPIKDNENHLVNAIDQLCRWLECFRELFQNKILDGVDQPMDGDDEDVTEGRISSNTSIKSQMRQAIREREKR</sequence>
<feature type="compositionally biased region" description="Polar residues" evidence="1">
    <location>
        <begin position="119"/>
        <end position="131"/>
    </location>
</feature>
<reference evidence="2 3" key="1">
    <citation type="journal article" date="2021" name="BMC Biol.">
        <title>Horizontally acquired antibacterial genes associated with adaptive radiation of ladybird beetles.</title>
        <authorList>
            <person name="Li H.S."/>
            <person name="Tang X.F."/>
            <person name="Huang Y.H."/>
            <person name="Xu Z.Y."/>
            <person name="Chen M.L."/>
            <person name="Du X.Y."/>
            <person name="Qiu B.Y."/>
            <person name="Chen P.T."/>
            <person name="Zhang W."/>
            <person name="Slipinski A."/>
            <person name="Escalona H.E."/>
            <person name="Waterhouse R.M."/>
            <person name="Zwick A."/>
            <person name="Pang H."/>
        </authorList>
    </citation>
    <scope>NUCLEOTIDE SEQUENCE [LARGE SCALE GENOMIC DNA]</scope>
    <source>
        <strain evidence="2">SYSU2018</strain>
    </source>
</reference>
<evidence type="ECO:0000313" key="2">
    <source>
        <dbReference type="EMBL" id="KAL3267364.1"/>
    </source>
</evidence>
<dbReference type="EMBL" id="JABFTP020000001">
    <property type="protein sequence ID" value="KAL3267364.1"/>
    <property type="molecule type" value="Genomic_DNA"/>
</dbReference>
<feature type="compositionally biased region" description="Basic residues" evidence="1">
    <location>
        <begin position="9"/>
        <end position="20"/>
    </location>
</feature>
<feature type="region of interest" description="Disordered" evidence="1">
    <location>
        <begin position="1"/>
        <end position="39"/>
    </location>
</feature>
<protein>
    <submittedName>
        <fullName evidence="2">Uncharacterized protein</fullName>
    </submittedName>
</protein>
<name>A0ABD2MMB4_9CUCU</name>
<evidence type="ECO:0000256" key="1">
    <source>
        <dbReference type="SAM" id="MobiDB-lite"/>
    </source>
</evidence>
<organism evidence="2 3">
    <name type="scientific">Cryptolaemus montrouzieri</name>
    <dbReference type="NCBI Taxonomy" id="559131"/>
    <lineage>
        <taxon>Eukaryota</taxon>
        <taxon>Metazoa</taxon>
        <taxon>Ecdysozoa</taxon>
        <taxon>Arthropoda</taxon>
        <taxon>Hexapoda</taxon>
        <taxon>Insecta</taxon>
        <taxon>Pterygota</taxon>
        <taxon>Neoptera</taxon>
        <taxon>Endopterygota</taxon>
        <taxon>Coleoptera</taxon>
        <taxon>Polyphaga</taxon>
        <taxon>Cucujiformia</taxon>
        <taxon>Coccinelloidea</taxon>
        <taxon>Coccinellidae</taxon>
        <taxon>Scymninae</taxon>
        <taxon>Scymnini</taxon>
        <taxon>Cryptolaemus</taxon>
    </lineage>
</organism>
<feature type="compositionally biased region" description="Basic and acidic residues" evidence="1">
    <location>
        <begin position="21"/>
        <end position="38"/>
    </location>
</feature>
<dbReference type="Proteomes" id="UP001516400">
    <property type="component" value="Unassembled WGS sequence"/>
</dbReference>
<keyword evidence="3" id="KW-1185">Reference proteome</keyword>